<gene>
    <name evidence="7" type="ORF">FAB82_20755</name>
</gene>
<comment type="caution">
    <text evidence="7">The sequence shown here is derived from an EMBL/GenBank/DDBJ whole genome shotgun (WGS) entry which is preliminary data.</text>
</comment>
<dbReference type="PRINTS" id="PR00463">
    <property type="entry name" value="EP450I"/>
</dbReference>
<dbReference type="PANTHER" id="PTHR24304">
    <property type="entry name" value="CYTOCHROME P450 FAMILY 7"/>
    <property type="match status" value="1"/>
</dbReference>
<keyword evidence="3 5" id="KW-0479">Metal-binding</keyword>
<accession>A0A4S8Q8A1</accession>
<reference evidence="8" key="1">
    <citation type="submission" date="2019-04" db="EMBL/GenBank/DDBJ databases">
        <title>Nocardioides xinjiangensis sp. nov.</title>
        <authorList>
            <person name="Liu S."/>
        </authorList>
    </citation>
    <scope>NUCLEOTIDE SEQUENCE [LARGE SCALE GENOMIC DNA]</scope>
    <source>
        <strain evidence="8">18</strain>
    </source>
</reference>
<dbReference type="InterPro" id="IPR036396">
    <property type="entry name" value="Cyt_P450_sf"/>
</dbReference>
<dbReference type="GO" id="GO:0005506">
    <property type="term" value="F:iron ion binding"/>
    <property type="evidence" value="ECO:0007669"/>
    <property type="project" value="InterPro"/>
</dbReference>
<keyword evidence="4 5" id="KW-0408">Iron</keyword>
<dbReference type="InterPro" id="IPR002401">
    <property type="entry name" value="Cyt_P450_E_grp-I"/>
</dbReference>
<dbReference type="AlphaFoldDB" id="A0A4S8Q8A1"/>
<reference evidence="7 8" key="2">
    <citation type="submission" date="2019-05" db="EMBL/GenBank/DDBJ databases">
        <title>Glycomyces buryatensis sp. nov.</title>
        <authorList>
            <person name="Nikitina E."/>
        </authorList>
    </citation>
    <scope>NUCLEOTIDE SEQUENCE [LARGE SCALE GENOMIC DNA]</scope>
    <source>
        <strain evidence="7 8">18</strain>
    </source>
</reference>
<dbReference type="SUPFAM" id="SSF48264">
    <property type="entry name" value="Cytochrome P450"/>
    <property type="match status" value="1"/>
</dbReference>
<feature type="binding site" description="axial binding residue" evidence="5">
    <location>
        <position position="377"/>
    </location>
    <ligand>
        <name>heme</name>
        <dbReference type="ChEBI" id="CHEBI:30413"/>
    </ligand>
    <ligandPart>
        <name>Fe</name>
        <dbReference type="ChEBI" id="CHEBI:18248"/>
    </ligandPart>
</feature>
<dbReference type="EMBL" id="STGY01000071">
    <property type="protein sequence ID" value="THV37099.1"/>
    <property type="molecule type" value="Genomic_DNA"/>
</dbReference>
<evidence type="ECO:0000256" key="5">
    <source>
        <dbReference type="PIRSR" id="PIRSR602401-1"/>
    </source>
</evidence>
<comment type="similarity">
    <text evidence="1 6">Belongs to the cytochrome P450 family.</text>
</comment>
<evidence type="ECO:0000313" key="7">
    <source>
        <dbReference type="EMBL" id="THV37099.1"/>
    </source>
</evidence>
<sequence>MPAASGSHPVIGHSIELGRDPLGLMRRGHREHGRVFRLNLPMRDAVVLLGTEHNKLAFAETDRKLSIRTAYPFFLRMFSPDFYFFADRAEYRRQRDVVLPRFQGRQLDGYVKVMEDASRDFIAELGDSGEFELTEGFGPLVMRVAAHSFLGERFADSSTDWFEEFRRFSEGADFITPGWLPAPHLLRSRSAGRRIRARIQAIIDSRRAAPGDGGDFLDAFVRATYEDGTPVPDEVLVHLIIMLVWAGHETTTGHLAWGLIDLLRNPDELDRARAEAEAMPEAMGAADVRRLAHLDRCLHESERLHPVAFMLARSTTEPMTIDGHYVPADTIVMLSPSATHRLEEEFPEPDRFVPDRFEDDPSQLRRLIGFGGGLHRCLGMRFAYLEMTVILAHLLRAFDFKLADPDPQPIRTTGAKWPAPTTVKYWRR</sequence>
<dbReference type="InterPro" id="IPR001128">
    <property type="entry name" value="Cyt_P450"/>
</dbReference>
<keyword evidence="6" id="KW-0560">Oxidoreductase</keyword>
<name>A0A4S8Q8A1_9ACTN</name>
<keyword evidence="8" id="KW-1185">Reference proteome</keyword>
<evidence type="ECO:0000256" key="4">
    <source>
        <dbReference type="ARBA" id="ARBA00023004"/>
    </source>
</evidence>
<protein>
    <submittedName>
        <fullName evidence="7">Cytochrome P450</fullName>
    </submittedName>
</protein>
<dbReference type="PANTHER" id="PTHR24304:SF2">
    <property type="entry name" value="24-HYDROXYCHOLESTEROL 7-ALPHA-HYDROXYLASE"/>
    <property type="match status" value="1"/>
</dbReference>
<dbReference type="PRINTS" id="PR00385">
    <property type="entry name" value="P450"/>
</dbReference>
<organism evidence="7 8">
    <name type="scientific">Glycomyces buryatensis</name>
    <dbReference type="NCBI Taxonomy" id="2570927"/>
    <lineage>
        <taxon>Bacteria</taxon>
        <taxon>Bacillati</taxon>
        <taxon>Actinomycetota</taxon>
        <taxon>Actinomycetes</taxon>
        <taxon>Glycomycetales</taxon>
        <taxon>Glycomycetaceae</taxon>
        <taxon>Glycomyces</taxon>
    </lineage>
</organism>
<dbReference type="InterPro" id="IPR050529">
    <property type="entry name" value="CYP450_sterol_14alpha_dmase"/>
</dbReference>
<dbReference type="PROSITE" id="PS00086">
    <property type="entry name" value="CYTOCHROME_P450"/>
    <property type="match status" value="1"/>
</dbReference>
<evidence type="ECO:0000256" key="3">
    <source>
        <dbReference type="ARBA" id="ARBA00022723"/>
    </source>
</evidence>
<proteinExistence type="inferred from homology"/>
<dbReference type="GO" id="GO:0004497">
    <property type="term" value="F:monooxygenase activity"/>
    <property type="evidence" value="ECO:0007669"/>
    <property type="project" value="UniProtKB-KW"/>
</dbReference>
<dbReference type="GO" id="GO:0016705">
    <property type="term" value="F:oxidoreductase activity, acting on paired donors, with incorporation or reduction of molecular oxygen"/>
    <property type="evidence" value="ECO:0007669"/>
    <property type="project" value="InterPro"/>
</dbReference>
<comment type="cofactor">
    <cofactor evidence="5">
        <name>heme</name>
        <dbReference type="ChEBI" id="CHEBI:30413"/>
    </cofactor>
</comment>
<dbReference type="OrthoDB" id="4746309at2"/>
<evidence type="ECO:0000256" key="1">
    <source>
        <dbReference type="ARBA" id="ARBA00010617"/>
    </source>
</evidence>
<keyword evidence="6" id="KW-0503">Monooxygenase</keyword>
<dbReference type="Gene3D" id="1.10.630.10">
    <property type="entry name" value="Cytochrome P450"/>
    <property type="match status" value="1"/>
</dbReference>
<evidence type="ECO:0000256" key="6">
    <source>
        <dbReference type="RuleBase" id="RU000461"/>
    </source>
</evidence>
<evidence type="ECO:0000313" key="8">
    <source>
        <dbReference type="Proteomes" id="UP000308760"/>
    </source>
</evidence>
<dbReference type="InterPro" id="IPR017972">
    <property type="entry name" value="Cyt_P450_CS"/>
</dbReference>
<dbReference type="GO" id="GO:0020037">
    <property type="term" value="F:heme binding"/>
    <property type="evidence" value="ECO:0007669"/>
    <property type="project" value="InterPro"/>
</dbReference>
<keyword evidence="2 5" id="KW-0349">Heme</keyword>
<dbReference type="Proteomes" id="UP000308760">
    <property type="component" value="Unassembled WGS sequence"/>
</dbReference>
<evidence type="ECO:0000256" key="2">
    <source>
        <dbReference type="ARBA" id="ARBA00022617"/>
    </source>
</evidence>
<dbReference type="Pfam" id="PF00067">
    <property type="entry name" value="p450"/>
    <property type="match status" value="1"/>
</dbReference>